<keyword evidence="3 12" id="KW-0808">Transferase</keyword>
<evidence type="ECO:0000256" key="12">
    <source>
        <dbReference type="RuleBase" id="RU367134"/>
    </source>
</evidence>
<keyword evidence="15" id="KW-1185">Reference proteome</keyword>
<proteinExistence type="inferred from homology"/>
<dbReference type="FunFam" id="1.10.510.10:FF:000571">
    <property type="entry name" value="Maternal embryonic leucine zipper kinase"/>
    <property type="match status" value="1"/>
</dbReference>
<dbReference type="GeneID" id="14904860"/>
<dbReference type="GO" id="GO:0005524">
    <property type="term" value="F:ATP binding"/>
    <property type="evidence" value="ECO:0007669"/>
    <property type="project" value="UniProtKB-UniRule"/>
</dbReference>
<dbReference type="FunFam" id="3.30.200.20:FF:000042">
    <property type="entry name" value="Aurora kinase A"/>
    <property type="match status" value="1"/>
</dbReference>
<name>G0R187_ICHMU</name>
<comment type="subunit">
    <text evidence="1">Monomer.</text>
</comment>
<comment type="catalytic activity">
    <reaction evidence="12">
        <text>L-threonyl-[protein] + ATP = O-phospho-L-threonyl-[protein] + ADP + H(+)</text>
        <dbReference type="Rhea" id="RHEA:46608"/>
        <dbReference type="Rhea" id="RHEA-COMP:11060"/>
        <dbReference type="Rhea" id="RHEA-COMP:11605"/>
        <dbReference type="ChEBI" id="CHEBI:15378"/>
        <dbReference type="ChEBI" id="CHEBI:30013"/>
        <dbReference type="ChEBI" id="CHEBI:30616"/>
        <dbReference type="ChEBI" id="CHEBI:61977"/>
        <dbReference type="ChEBI" id="CHEBI:456216"/>
        <dbReference type="EC" id="2.7.11.1"/>
    </reaction>
</comment>
<evidence type="ECO:0000256" key="2">
    <source>
        <dbReference type="ARBA" id="ARBA00022527"/>
    </source>
</evidence>
<dbReference type="PROSITE" id="PS00107">
    <property type="entry name" value="PROTEIN_KINASE_ATP"/>
    <property type="match status" value="1"/>
</dbReference>
<feature type="binding site" evidence="8">
    <location>
        <begin position="156"/>
        <end position="157"/>
    </location>
    <ligand>
        <name>ATP</name>
        <dbReference type="ChEBI" id="CHEBI:30616"/>
    </ligand>
</feature>
<dbReference type="InterPro" id="IPR008271">
    <property type="entry name" value="Ser/Thr_kinase_AS"/>
</dbReference>
<evidence type="ECO:0000256" key="9">
    <source>
        <dbReference type="PIRSR" id="PIRSR630616-3"/>
    </source>
</evidence>
<dbReference type="Gene3D" id="3.30.200.20">
    <property type="entry name" value="Phosphorylase Kinase, domain 1"/>
    <property type="match status" value="1"/>
</dbReference>
<dbReference type="SUPFAM" id="SSF56112">
    <property type="entry name" value="Protein kinase-like (PK-like)"/>
    <property type="match status" value="1"/>
</dbReference>
<evidence type="ECO:0000313" key="15">
    <source>
        <dbReference type="Proteomes" id="UP000008983"/>
    </source>
</evidence>
<dbReference type="InterPro" id="IPR000719">
    <property type="entry name" value="Prot_kinase_dom"/>
</dbReference>
<evidence type="ECO:0000256" key="11">
    <source>
        <dbReference type="RuleBase" id="RU000304"/>
    </source>
</evidence>
<dbReference type="Pfam" id="PF00069">
    <property type="entry name" value="Pkinase"/>
    <property type="match status" value="1"/>
</dbReference>
<evidence type="ECO:0000256" key="7">
    <source>
        <dbReference type="PIRSR" id="PIRSR630616-1"/>
    </source>
</evidence>
<reference evidence="14 15" key="1">
    <citation type="submission" date="2011-07" db="EMBL/GenBank/DDBJ databases">
        <authorList>
            <person name="Coyne R."/>
            <person name="Brami D."/>
            <person name="Johnson J."/>
            <person name="Hostetler J."/>
            <person name="Hannick L."/>
            <person name="Clark T."/>
            <person name="Cassidy-Hanley D."/>
            <person name="Inman J."/>
        </authorList>
    </citation>
    <scope>NUCLEOTIDE SEQUENCE [LARGE SCALE GENOMIC DNA]</scope>
    <source>
        <strain evidence="14 15">G5</strain>
    </source>
</reference>
<dbReference type="eggNOG" id="KOG0580">
    <property type="taxonomic scope" value="Eukaryota"/>
</dbReference>
<comment type="similarity">
    <text evidence="12">Belongs to the protein kinase superfamily. Ser/Thr protein kinase family. Aurora subfamily.</text>
</comment>
<dbReference type="AlphaFoldDB" id="G0R187"/>
<dbReference type="InterPro" id="IPR011009">
    <property type="entry name" value="Kinase-like_dom_sf"/>
</dbReference>
<keyword evidence="4 8" id="KW-0547">Nucleotide-binding</keyword>
<dbReference type="RefSeq" id="XP_004030008.1">
    <property type="nucleotide sequence ID" value="XM_004029960.1"/>
</dbReference>
<feature type="binding site" evidence="8">
    <location>
        <begin position="105"/>
        <end position="107"/>
    </location>
    <ligand>
        <name>ATP</name>
        <dbReference type="ChEBI" id="CHEBI:30616"/>
    </ligand>
</feature>
<comment type="catalytic activity">
    <reaction evidence="12">
        <text>L-seryl-[protein] + ATP = O-phospho-L-seryl-[protein] + ADP + H(+)</text>
        <dbReference type="Rhea" id="RHEA:17989"/>
        <dbReference type="Rhea" id="RHEA-COMP:9863"/>
        <dbReference type="Rhea" id="RHEA-COMP:11604"/>
        <dbReference type="ChEBI" id="CHEBI:15378"/>
        <dbReference type="ChEBI" id="CHEBI:29999"/>
        <dbReference type="ChEBI" id="CHEBI:30616"/>
        <dbReference type="ChEBI" id="CHEBI:83421"/>
        <dbReference type="ChEBI" id="CHEBI:456216"/>
        <dbReference type="EC" id="2.7.11.1"/>
    </reaction>
</comment>
<evidence type="ECO:0000256" key="10">
    <source>
        <dbReference type="PROSITE-ProRule" id="PRU10141"/>
    </source>
</evidence>
<dbReference type="FunCoup" id="G0R187">
    <property type="interactions" value="47"/>
</dbReference>
<keyword evidence="6 8" id="KW-0067">ATP-binding</keyword>
<evidence type="ECO:0000259" key="13">
    <source>
        <dbReference type="PROSITE" id="PS50011"/>
    </source>
</evidence>
<feature type="cross-link" description="Glycyl lysine isopeptide (Lys-Gly) (interchain with G-Cter in SUMO2)" evidence="9">
    <location>
        <position position="154"/>
    </location>
</feature>
<feature type="active site" description="Proton acceptor" evidence="7">
    <location>
        <position position="152"/>
    </location>
</feature>
<dbReference type="PANTHER" id="PTHR24350">
    <property type="entry name" value="SERINE/THREONINE-PROTEIN KINASE IAL-RELATED"/>
    <property type="match status" value="1"/>
</dbReference>
<dbReference type="OrthoDB" id="345735at2759"/>
<evidence type="ECO:0000256" key="1">
    <source>
        <dbReference type="ARBA" id="ARBA00011245"/>
    </source>
</evidence>
<feature type="binding site" evidence="8 10">
    <location>
        <position position="56"/>
    </location>
    <ligand>
        <name>ATP</name>
        <dbReference type="ChEBI" id="CHEBI:30616"/>
    </ligand>
</feature>
<dbReference type="EC" id="2.7.11.1" evidence="12"/>
<dbReference type="Proteomes" id="UP000008983">
    <property type="component" value="Unassembled WGS sequence"/>
</dbReference>
<keyword evidence="5 12" id="KW-0418">Kinase</keyword>
<evidence type="ECO:0000256" key="8">
    <source>
        <dbReference type="PIRSR" id="PIRSR630616-2"/>
    </source>
</evidence>
<evidence type="ECO:0000256" key="6">
    <source>
        <dbReference type="ARBA" id="ARBA00022840"/>
    </source>
</evidence>
<evidence type="ECO:0000256" key="3">
    <source>
        <dbReference type="ARBA" id="ARBA00022679"/>
    </source>
</evidence>
<feature type="binding site" evidence="8">
    <location>
        <position position="37"/>
    </location>
    <ligand>
        <name>ATP</name>
        <dbReference type="ChEBI" id="CHEBI:30616"/>
    </ligand>
</feature>
<dbReference type="InParanoid" id="G0R187"/>
<dbReference type="STRING" id="857967.G0R187"/>
<feature type="domain" description="Protein kinase" evidence="13">
    <location>
        <begin position="27"/>
        <end position="299"/>
    </location>
</feature>
<dbReference type="SMART" id="SM00220">
    <property type="entry name" value="S_TKc"/>
    <property type="match status" value="1"/>
</dbReference>
<evidence type="ECO:0000256" key="4">
    <source>
        <dbReference type="ARBA" id="ARBA00022741"/>
    </source>
</evidence>
<dbReference type="GO" id="GO:0106310">
    <property type="term" value="F:protein serine kinase activity"/>
    <property type="evidence" value="ECO:0007669"/>
    <property type="project" value="RHEA"/>
</dbReference>
<dbReference type="InterPro" id="IPR017441">
    <property type="entry name" value="Protein_kinase_ATP_BS"/>
</dbReference>
<evidence type="ECO:0000256" key="5">
    <source>
        <dbReference type="ARBA" id="ARBA00022777"/>
    </source>
</evidence>
<dbReference type="OMA" id="YTFFQNT"/>
<feature type="binding site" evidence="8">
    <location>
        <position position="169"/>
    </location>
    <ligand>
        <name>ATP</name>
        <dbReference type="ChEBI" id="CHEBI:30616"/>
    </ligand>
</feature>
<dbReference type="InterPro" id="IPR030616">
    <property type="entry name" value="Aur-like"/>
</dbReference>
<accession>G0R187</accession>
<dbReference type="GO" id="GO:0004674">
    <property type="term" value="F:protein serine/threonine kinase activity"/>
    <property type="evidence" value="ECO:0007669"/>
    <property type="project" value="UniProtKB-KW"/>
</dbReference>
<dbReference type="EMBL" id="GL984211">
    <property type="protein sequence ID" value="EGR28772.1"/>
    <property type="molecule type" value="Genomic_DNA"/>
</dbReference>
<keyword evidence="2 11" id="KW-0723">Serine/threonine-protein kinase</keyword>
<sequence length="323" mass="37750">MLRQSRIDLGTYDKEFEKKYKHSIYNFQIIKKLGSGKFSDVFIAKDKLTGFYVALKQIKFSTIVEFNIYQDISNEIIMQSKLKHKNIIQIFGFFITDDSIYLIQELACGKELFADMKAQPNKSYNESIVSLYIRQVADALHYMHMYNIVHRDIKPENILICDGILKVCDFGYAAPFSKQNLRSTFCGTLEYVSPEMIENKKYNNSVDIWSLGVLTYELIFGRSPFNGKDHEEVFENVLGVNINIFIWFHLLQFFFLKKKGSLEFQGPITFECGDFISRLLEKNPSKRMKLAQVLKHPFIVNVKNNNISFDKNTKVEDFQFLQN</sequence>
<protein>
    <recommendedName>
        <fullName evidence="12">Aurora kinase</fullName>
        <ecNumber evidence="12">2.7.11.1</ecNumber>
    </recommendedName>
</protein>
<gene>
    <name evidence="14" type="ORF">IMG5_169080</name>
</gene>
<dbReference type="PROSITE" id="PS00108">
    <property type="entry name" value="PROTEIN_KINASE_ST"/>
    <property type="match status" value="1"/>
</dbReference>
<evidence type="ECO:0000313" key="14">
    <source>
        <dbReference type="EMBL" id="EGR28772.1"/>
    </source>
</evidence>
<dbReference type="CDD" id="cd14007">
    <property type="entry name" value="STKc_Aurora"/>
    <property type="match status" value="1"/>
</dbReference>
<organism evidence="14 15">
    <name type="scientific">Ichthyophthirius multifiliis</name>
    <name type="common">White spot disease agent</name>
    <name type="synonym">Ich</name>
    <dbReference type="NCBI Taxonomy" id="5932"/>
    <lineage>
        <taxon>Eukaryota</taxon>
        <taxon>Sar</taxon>
        <taxon>Alveolata</taxon>
        <taxon>Ciliophora</taxon>
        <taxon>Intramacronucleata</taxon>
        <taxon>Oligohymenophorea</taxon>
        <taxon>Hymenostomatida</taxon>
        <taxon>Ophryoglenina</taxon>
        <taxon>Ichthyophthirius</taxon>
    </lineage>
</organism>
<dbReference type="PROSITE" id="PS50011">
    <property type="entry name" value="PROTEIN_KINASE_DOM"/>
    <property type="match status" value="1"/>
</dbReference>
<dbReference type="Gene3D" id="1.10.510.10">
    <property type="entry name" value="Transferase(Phosphotransferase) domain 1"/>
    <property type="match status" value="1"/>
</dbReference>